<comment type="caution">
    <text evidence="2">The sequence shown here is derived from an EMBL/GenBank/DDBJ whole genome shotgun (WGS) entry which is preliminary data.</text>
</comment>
<sequence>MHLSIIIPVYNVEDYIEKCIRSLENQDIPKTDFEIIVTNDGSPDNCKAIVERLQVEFSNLILVNQENQGVSMARNNAIALAKGKYILPIDPDDYVLPNTLGSVLDLAEQHQLDVLYLGFEIFNASGKSVWHTDYSNQEGTIYDGVEGYFVSRGYAVRDPDRSWAMLYRREMLQHYSIHYPKDVPYLEDGLFLAKVFTVANRVGFENKKFYQRTTRAGSATNSRLFYSEKAIQGFIKAVQDVKQFSKQFDFNQKQRGLVNHVVAKFVFLSLAPSTSSFQFRRYFAILKILKQANLNILDGDGVRFLYRSYVKVYNISKLIFLFYFRFYKK</sequence>
<dbReference type="RefSeq" id="WP_290284775.1">
    <property type="nucleotide sequence ID" value="NZ_JAUFQN010000019.1"/>
</dbReference>
<gene>
    <name evidence="2" type="ORF">ACFFUU_00975</name>
</gene>
<dbReference type="Gene3D" id="3.90.550.10">
    <property type="entry name" value="Spore Coat Polysaccharide Biosynthesis Protein SpsA, Chain A"/>
    <property type="match status" value="1"/>
</dbReference>
<dbReference type="EMBL" id="JBHMFB010000003">
    <property type="protein sequence ID" value="MFB9088167.1"/>
    <property type="molecule type" value="Genomic_DNA"/>
</dbReference>
<dbReference type="PANTHER" id="PTHR22916">
    <property type="entry name" value="GLYCOSYLTRANSFERASE"/>
    <property type="match status" value="1"/>
</dbReference>
<dbReference type="InterPro" id="IPR001173">
    <property type="entry name" value="Glyco_trans_2-like"/>
</dbReference>
<name>A0ABV5GAL7_9FLAO</name>
<dbReference type="InterPro" id="IPR029044">
    <property type="entry name" value="Nucleotide-diphossugar_trans"/>
</dbReference>
<dbReference type="PANTHER" id="PTHR22916:SF71">
    <property type="entry name" value="GLYCOSYL TRANSFERASE"/>
    <property type="match status" value="1"/>
</dbReference>
<dbReference type="Proteomes" id="UP001589576">
    <property type="component" value="Unassembled WGS sequence"/>
</dbReference>
<evidence type="ECO:0000313" key="3">
    <source>
        <dbReference type="Proteomes" id="UP001589576"/>
    </source>
</evidence>
<dbReference type="CDD" id="cd00761">
    <property type="entry name" value="Glyco_tranf_GTA_type"/>
    <property type="match status" value="1"/>
</dbReference>
<proteinExistence type="predicted"/>
<dbReference type="Pfam" id="PF00535">
    <property type="entry name" value="Glycos_transf_2"/>
    <property type="match status" value="1"/>
</dbReference>
<evidence type="ECO:0000313" key="2">
    <source>
        <dbReference type="EMBL" id="MFB9088167.1"/>
    </source>
</evidence>
<keyword evidence="3" id="KW-1185">Reference proteome</keyword>
<organism evidence="2 3">
    <name type="scientific">Flavobacterium paronense</name>
    <dbReference type="NCBI Taxonomy" id="1392775"/>
    <lineage>
        <taxon>Bacteria</taxon>
        <taxon>Pseudomonadati</taxon>
        <taxon>Bacteroidota</taxon>
        <taxon>Flavobacteriia</taxon>
        <taxon>Flavobacteriales</taxon>
        <taxon>Flavobacteriaceae</taxon>
        <taxon>Flavobacterium</taxon>
    </lineage>
</organism>
<protein>
    <submittedName>
        <fullName evidence="2">Glycosyltransferase family 2 protein</fullName>
    </submittedName>
</protein>
<evidence type="ECO:0000259" key="1">
    <source>
        <dbReference type="Pfam" id="PF00535"/>
    </source>
</evidence>
<feature type="domain" description="Glycosyltransferase 2-like" evidence="1">
    <location>
        <begin position="4"/>
        <end position="133"/>
    </location>
</feature>
<accession>A0ABV5GAL7</accession>
<dbReference type="SUPFAM" id="SSF53448">
    <property type="entry name" value="Nucleotide-diphospho-sugar transferases"/>
    <property type="match status" value="1"/>
</dbReference>
<reference evidence="2 3" key="1">
    <citation type="submission" date="2024-09" db="EMBL/GenBank/DDBJ databases">
        <authorList>
            <person name="Sun Q."/>
            <person name="Mori K."/>
        </authorList>
    </citation>
    <scope>NUCLEOTIDE SEQUENCE [LARGE SCALE GENOMIC DNA]</scope>
    <source>
        <strain evidence="2 3">CECT 8460</strain>
    </source>
</reference>